<accession>A0AA36DL54</accession>
<name>A0AA36DL54_CYLNA</name>
<dbReference type="EMBL" id="CATQJL010000001">
    <property type="protein sequence ID" value="CAJ0589692.1"/>
    <property type="molecule type" value="Genomic_DNA"/>
</dbReference>
<dbReference type="AlphaFoldDB" id="A0AA36DL54"/>
<dbReference type="Proteomes" id="UP001176961">
    <property type="component" value="Unassembled WGS sequence"/>
</dbReference>
<organism evidence="1 2">
    <name type="scientific">Cylicocyclus nassatus</name>
    <name type="common">Nematode worm</name>
    <dbReference type="NCBI Taxonomy" id="53992"/>
    <lineage>
        <taxon>Eukaryota</taxon>
        <taxon>Metazoa</taxon>
        <taxon>Ecdysozoa</taxon>
        <taxon>Nematoda</taxon>
        <taxon>Chromadorea</taxon>
        <taxon>Rhabditida</taxon>
        <taxon>Rhabditina</taxon>
        <taxon>Rhabditomorpha</taxon>
        <taxon>Strongyloidea</taxon>
        <taxon>Strongylidae</taxon>
        <taxon>Cylicocyclus</taxon>
    </lineage>
</organism>
<protein>
    <submittedName>
        <fullName evidence="1">Uncharacterized protein</fullName>
    </submittedName>
</protein>
<reference evidence="1" key="1">
    <citation type="submission" date="2023-07" db="EMBL/GenBank/DDBJ databases">
        <authorList>
            <consortium name="CYATHOMIX"/>
        </authorList>
    </citation>
    <scope>NUCLEOTIDE SEQUENCE</scope>
    <source>
        <strain evidence="1">N/A</strain>
    </source>
</reference>
<comment type="caution">
    <text evidence="1">The sequence shown here is derived from an EMBL/GenBank/DDBJ whole genome shotgun (WGS) entry which is preliminary data.</text>
</comment>
<keyword evidence="2" id="KW-1185">Reference proteome</keyword>
<evidence type="ECO:0000313" key="2">
    <source>
        <dbReference type="Proteomes" id="UP001176961"/>
    </source>
</evidence>
<proteinExistence type="predicted"/>
<evidence type="ECO:0000313" key="1">
    <source>
        <dbReference type="EMBL" id="CAJ0589692.1"/>
    </source>
</evidence>
<sequence>MSRSLFVLCLIALVALINALPVAVVERYIPIAVDPDGVPLHRVKRQFFGGFGFPFGGFGGFGGSYGNSYGYSQSSSF</sequence>
<gene>
    <name evidence="1" type="ORF">CYNAS_LOCUS1675</name>
</gene>